<reference evidence="2" key="1">
    <citation type="submission" date="2021-10" db="EMBL/GenBank/DDBJ databases">
        <title>The complete genome sequence of Leeia sp. TBRC 13508.</title>
        <authorList>
            <person name="Charoenyingcharoen P."/>
            <person name="Yukphan P."/>
        </authorList>
    </citation>
    <scope>NUCLEOTIDE SEQUENCE</scope>
    <source>
        <strain evidence="2">TBRC 13508</strain>
    </source>
</reference>
<feature type="transmembrane region" description="Helical" evidence="1">
    <location>
        <begin position="261"/>
        <end position="282"/>
    </location>
</feature>
<feature type="transmembrane region" description="Helical" evidence="1">
    <location>
        <begin position="173"/>
        <end position="194"/>
    </location>
</feature>
<keyword evidence="1" id="KW-0812">Transmembrane</keyword>
<organism evidence="2 3">
    <name type="scientific">Leeia speluncae</name>
    <dbReference type="NCBI Taxonomy" id="2884804"/>
    <lineage>
        <taxon>Bacteria</taxon>
        <taxon>Pseudomonadati</taxon>
        <taxon>Pseudomonadota</taxon>
        <taxon>Betaproteobacteria</taxon>
        <taxon>Neisseriales</taxon>
        <taxon>Leeiaceae</taxon>
        <taxon>Leeia</taxon>
    </lineage>
</organism>
<keyword evidence="1" id="KW-1133">Transmembrane helix</keyword>
<gene>
    <name evidence="2" type="ORF">LIN78_06350</name>
</gene>
<evidence type="ECO:0000256" key="1">
    <source>
        <dbReference type="SAM" id="Phobius"/>
    </source>
</evidence>
<proteinExistence type="predicted"/>
<feature type="transmembrane region" description="Helical" evidence="1">
    <location>
        <begin position="113"/>
        <end position="132"/>
    </location>
</feature>
<dbReference type="PANTHER" id="PTHR38457:SF1">
    <property type="entry name" value="REGULATOR ABRB-RELATED"/>
    <property type="match status" value="1"/>
</dbReference>
<evidence type="ECO:0000313" key="3">
    <source>
        <dbReference type="Proteomes" id="UP001165395"/>
    </source>
</evidence>
<dbReference type="PIRSF" id="PIRSF038991">
    <property type="entry name" value="Protein_AbrB"/>
    <property type="match status" value="1"/>
</dbReference>
<feature type="transmembrane region" description="Helical" evidence="1">
    <location>
        <begin position="206"/>
        <end position="226"/>
    </location>
</feature>
<dbReference type="NCBIfam" id="TIGR03082">
    <property type="entry name" value="Gneg_AbrB_dup"/>
    <property type="match status" value="1"/>
</dbReference>
<protein>
    <submittedName>
        <fullName evidence="2">AbrB family transcriptional regulator</fullName>
    </submittedName>
</protein>
<comment type="caution">
    <text evidence="2">The sequence shown here is derived from an EMBL/GenBank/DDBJ whole genome shotgun (WGS) entry which is preliminary data.</text>
</comment>
<dbReference type="RefSeq" id="WP_227179667.1">
    <property type="nucleotide sequence ID" value="NZ_JAJBZT010000003.1"/>
</dbReference>
<sequence length="346" mass="36709">MAISAIKPLLLTTVTSLLAGAVAEHLHIPLPWMLGPLLITALLGMRGVKTAVVEGGRQAGQLVIGLALGHYFTSPVIHAMANDAIWLLLNCLAALSVGLLSMRLLLPHLTRATAFFAMLPGGAAEMAVLGARHGGEPAIIALCHTIRVVLVVSTVPIGMVLSGASGADTYQPLHLTFSASGIALLTIIGVIAGWLCSKAKLPNAWLFGPLLMSVVLTANGLPLSAVPHEVVNMGQWLIGSALGCRFRQGMFSQIRQIAKRIMAAIILSQLLLLAFGLLLAWWHHVSVPTAILATAPGGLAEMCLTARNLHLGVAYITASQLARLVFLLVCSQPLYYLYLRWCNRRG</sequence>
<accession>A0ABS8D4M5</accession>
<dbReference type="EMBL" id="JAJBZT010000003">
    <property type="protein sequence ID" value="MCB6183160.1"/>
    <property type="molecule type" value="Genomic_DNA"/>
</dbReference>
<dbReference type="InterPro" id="IPR017516">
    <property type="entry name" value="AbrB_dup"/>
</dbReference>
<feature type="transmembrane region" description="Helical" evidence="1">
    <location>
        <begin position="138"/>
        <end position="161"/>
    </location>
</feature>
<keyword evidence="1" id="KW-0472">Membrane</keyword>
<dbReference type="PANTHER" id="PTHR38457">
    <property type="entry name" value="REGULATOR ABRB-RELATED"/>
    <property type="match status" value="1"/>
</dbReference>
<dbReference type="InterPro" id="IPR007820">
    <property type="entry name" value="AbrB_fam"/>
</dbReference>
<feature type="transmembrane region" description="Helical" evidence="1">
    <location>
        <begin position="84"/>
        <end position="106"/>
    </location>
</feature>
<name>A0ABS8D4M5_9NEIS</name>
<dbReference type="Proteomes" id="UP001165395">
    <property type="component" value="Unassembled WGS sequence"/>
</dbReference>
<evidence type="ECO:0000313" key="2">
    <source>
        <dbReference type="EMBL" id="MCB6183160.1"/>
    </source>
</evidence>
<keyword evidence="3" id="KW-1185">Reference proteome</keyword>
<dbReference type="Pfam" id="PF05145">
    <property type="entry name" value="AbrB"/>
    <property type="match status" value="1"/>
</dbReference>